<dbReference type="EMBL" id="QGTL01000001">
    <property type="protein sequence ID" value="PWV81441.1"/>
    <property type="molecule type" value="Genomic_DNA"/>
</dbReference>
<dbReference type="Proteomes" id="UP000246410">
    <property type="component" value="Unassembled WGS sequence"/>
</dbReference>
<dbReference type="InterPro" id="IPR029063">
    <property type="entry name" value="SAM-dependent_MTases_sf"/>
</dbReference>
<keyword evidence="8" id="KW-1185">Reference proteome</keyword>
<dbReference type="Gene3D" id="3.90.120.10">
    <property type="entry name" value="DNA Methylase, subunit A, domain 2"/>
    <property type="match status" value="1"/>
</dbReference>
<evidence type="ECO:0000256" key="3">
    <source>
        <dbReference type="ARBA" id="ARBA00022679"/>
    </source>
</evidence>
<keyword evidence="3 6" id="KW-0808">Transferase</keyword>
<dbReference type="PANTHER" id="PTHR10629">
    <property type="entry name" value="CYTOSINE-SPECIFIC METHYLTRANSFERASE"/>
    <property type="match status" value="1"/>
</dbReference>
<dbReference type="Gene3D" id="3.40.50.150">
    <property type="entry name" value="Vaccinia Virus protein VP39"/>
    <property type="match status" value="1"/>
</dbReference>
<reference evidence="7 8" key="1">
    <citation type="submission" date="2018-05" db="EMBL/GenBank/DDBJ databases">
        <title>Genomic Encyclopedia of Type Strains, Phase IV (KMG-IV): sequencing the most valuable type-strain genomes for metagenomic binning, comparative biology and taxonomic classification.</title>
        <authorList>
            <person name="Goeker M."/>
        </authorList>
    </citation>
    <scope>NUCLEOTIDE SEQUENCE [LARGE SCALE GENOMIC DNA]</scope>
    <source>
        <strain evidence="7 8">DSM 44717</strain>
    </source>
</reference>
<dbReference type="EC" id="2.1.1.37" evidence="1"/>
<proteinExistence type="inferred from homology"/>
<keyword evidence="5" id="KW-0680">Restriction system</keyword>
<comment type="similarity">
    <text evidence="6">Belongs to the class I-like SAM-binding methyltransferase superfamily. C5-methyltransferase family.</text>
</comment>
<dbReference type="PROSITE" id="PS51679">
    <property type="entry name" value="SAM_MT_C5"/>
    <property type="match status" value="1"/>
</dbReference>
<evidence type="ECO:0000256" key="1">
    <source>
        <dbReference type="ARBA" id="ARBA00011975"/>
    </source>
</evidence>
<protein>
    <recommendedName>
        <fullName evidence="1">DNA (cytosine-5-)-methyltransferase</fullName>
        <ecNumber evidence="1">2.1.1.37</ecNumber>
    </recommendedName>
</protein>
<dbReference type="InterPro" id="IPR050390">
    <property type="entry name" value="C5-Methyltransferase"/>
</dbReference>
<gene>
    <name evidence="7" type="ORF">DFR69_101784</name>
</gene>
<name>A0A317P245_9NOCA</name>
<dbReference type="SUPFAM" id="SSF53335">
    <property type="entry name" value="S-adenosyl-L-methionine-dependent methyltransferases"/>
    <property type="match status" value="1"/>
</dbReference>
<evidence type="ECO:0000256" key="5">
    <source>
        <dbReference type="ARBA" id="ARBA00022747"/>
    </source>
</evidence>
<dbReference type="GO" id="GO:0044027">
    <property type="term" value="P:negative regulation of gene expression via chromosomal CpG island methylation"/>
    <property type="evidence" value="ECO:0007669"/>
    <property type="project" value="TreeGrafter"/>
</dbReference>
<evidence type="ECO:0000256" key="4">
    <source>
        <dbReference type="ARBA" id="ARBA00022691"/>
    </source>
</evidence>
<evidence type="ECO:0000313" key="8">
    <source>
        <dbReference type="Proteomes" id="UP000246410"/>
    </source>
</evidence>
<evidence type="ECO:0000313" key="7">
    <source>
        <dbReference type="EMBL" id="PWV81441.1"/>
    </source>
</evidence>
<dbReference type="InterPro" id="IPR001525">
    <property type="entry name" value="C5_MeTfrase"/>
</dbReference>
<keyword evidence="2 6" id="KW-0489">Methyltransferase</keyword>
<evidence type="ECO:0000256" key="2">
    <source>
        <dbReference type="ARBA" id="ARBA00022603"/>
    </source>
</evidence>
<accession>A0A317P245</accession>
<dbReference type="GO" id="GO:0003886">
    <property type="term" value="F:DNA (cytosine-5-)-methyltransferase activity"/>
    <property type="evidence" value="ECO:0007669"/>
    <property type="project" value="UniProtKB-EC"/>
</dbReference>
<organism evidence="7 8">
    <name type="scientific">Nocardia neocaledoniensis</name>
    <dbReference type="NCBI Taxonomy" id="236511"/>
    <lineage>
        <taxon>Bacteria</taxon>
        <taxon>Bacillati</taxon>
        <taxon>Actinomycetota</taxon>
        <taxon>Actinomycetes</taxon>
        <taxon>Mycobacteriales</taxon>
        <taxon>Nocardiaceae</taxon>
        <taxon>Nocardia</taxon>
    </lineage>
</organism>
<dbReference type="Pfam" id="PF00145">
    <property type="entry name" value="DNA_methylase"/>
    <property type="match status" value="2"/>
</dbReference>
<feature type="active site" evidence="6">
    <location>
        <position position="67"/>
    </location>
</feature>
<keyword evidence="4 6" id="KW-0949">S-adenosyl-L-methionine</keyword>
<dbReference type="GO" id="GO:0032259">
    <property type="term" value="P:methylation"/>
    <property type="evidence" value="ECO:0007669"/>
    <property type="project" value="UniProtKB-KW"/>
</dbReference>
<comment type="caution">
    <text evidence="7">The sequence shown here is derived from an EMBL/GenBank/DDBJ whole genome shotgun (WGS) entry which is preliminary data.</text>
</comment>
<dbReference type="GO" id="GO:0003677">
    <property type="term" value="F:DNA binding"/>
    <property type="evidence" value="ECO:0007669"/>
    <property type="project" value="TreeGrafter"/>
</dbReference>
<dbReference type="GO" id="GO:0009307">
    <property type="term" value="P:DNA restriction-modification system"/>
    <property type="evidence" value="ECO:0007669"/>
    <property type="project" value="UniProtKB-KW"/>
</dbReference>
<dbReference type="AlphaFoldDB" id="A0A317P245"/>
<dbReference type="PANTHER" id="PTHR10629:SF52">
    <property type="entry name" value="DNA (CYTOSINE-5)-METHYLTRANSFERASE 1"/>
    <property type="match status" value="1"/>
</dbReference>
<sequence length="354" mass="38695">MVDLFAGPGGLDVAARWLGLDVYGFEWDRNACATRGAAGLNDRSHDVRDFGPEDVPGAWILAGGPPCQTFTVAGSGAGRKALDEVLSYVDRMGANDDVSDDLARLEDERTGLVLEPLRWALEAYGRGDPYKVIVLEQVPAVLPIWRRMGDVLKGIGYQATAEVLRTEQFGVPQTRRRAILVASRVGEPELPKPTHRPYRKGIDRAQGEVEQLPWETMGSALNRGYDFQVISNYGTGGDPKVRGRRTSREPSATVTGKISRNQIVDSTGFPCPRFSLAEAGRLQTFPIDYPWSGNDIAQQIGNAIPPVLALHVLSAALGSQVSHEEAAKVVDRPWLDTRDSAPLDHLQRMGLLFN</sequence>
<evidence type="ECO:0000256" key="6">
    <source>
        <dbReference type="PROSITE-ProRule" id="PRU01016"/>
    </source>
</evidence>